<proteinExistence type="inferred from homology"/>
<keyword evidence="2" id="KW-0413">Isomerase</keyword>
<accession>A0A644SZ24</accession>
<comment type="similarity">
    <text evidence="1">Belongs to the HyuE racemase family.</text>
</comment>
<protein>
    <submittedName>
        <fullName evidence="2">Hydantoin racemase</fullName>
        <ecNumber evidence="2">5.1.99.5</ecNumber>
    </submittedName>
</protein>
<dbReference type="GO" id="GO:0036348">
    <property type="term" value="F:hydantoin racemase activity"/>
    <property type="evidence" value="ECO:0007669"/>
    <property type="project" value="UniProtKB-EC"/>
</dbReference>
<dbReference type="PANTHER" id="PTHR28047">
    <property type="entry name" value="PROTEIN DCG1"/>
    <property type="match status" value="1"/>
</dbReference>
<evidence type="ECO:0000313" key="2">
    <source>
        <dbReference type="EMBL" id="MPL59824.1"/>
    </source>
</evidence>
<dbReference type="PANTHER" id="PTHR28047:SF5">
    <property type="entry name" value="PROTEIN DCG1"/>
    <property type="match status" value="1"/>
</dbReference>
<evidence type="ECO:0000256" key="1">
    <source>
        <dbReference type="ARBA" id="ARBA00038414"/>
    </source>
</evidence>
<organism evidence="2">
    <name type="scientific">bioreactor metagenome</name>
    <dbReference type="NCBI Taxonomy" id="1076179"/>
    <lineage>
        <taxon>unclassified sequences</taxon>
        <taxon>metagenomes</taxon>
        <taxon>ecological metagenomes</taxon>
    </lineage>
</organism>
<comment type="caution">
    <text evidence="2">The sequence shown here is derived from an EMBL/GenBank/DDBJ whole genome shotgun (WGS) entry which is preliminary data.</text>
</comment>
<sequence>MAKIKVLVPVTTDMWNNPLKAEMEACKNAATVIDIVNLEQGPVSIDDWFDATWAALPVVKETIQAEKEGYDGVIIYCFDDPGVRAAKEAVRIPVLGIGEASAHIASLISHKFGIVTAGLPSKTGSVIWDNLKMIELDHKCVGVKPVGIPVLKLVDERDQEEINLIALSRELIAKGAETIVLGCGSMLGVADQVSSKLNIPIVIPARAALALMEGLVAMRLSQSKIGFGSPTDKLRS</sequence>
<dbReference type="InterPro" id="IPR052186">
    <property type="entry name" value="Hydantoin_racemase-like"/>
</dbReference>
<dbReference type="InterPro" id="IPR015942">
    <property type="entry name" value="Asp/Glu/hydantoin_racemase"/>
</dbReference>
<gene>
    <name evidence="2" type="primary">hyuA_1</name>
    <name evidence="2" type="ORF">SDC9_05380</name>
</gene>
<reference evidence="2" key="1">
    <citation type="submission" date="2019-08" db="EMBL/GenBank/DDBJ databases">
        <authorList>
            <person name="Kucharzyk K."/>
            <person name="Murdoch R.W."/>
            <person name="Higgins S."/>
            <person name="Loffler F."/>
        </authorList>
    </citation>
    <scope>NUCLEOTIDE SEQUENCE</scope>
</reference>
<name>A0A644SZ24_9ZZZZ</name>
<dbReference type="AlphaFoldDB" id="A0A644SZ24"/>
<dbReference type="EMBL" id="VSSQ01000010">
    <property type="protein sequence ID" value="MPL59824.1"/>
    <property type="molecule type" value="Genomic_DNA"/>
</dbReference>
<dbReference type="Gene3D" id="3.40.50.12500">
    <property type="match status" value="1"/>
</dbReference>
<dbReference type="InterPro" id="IPR053714">
    <property type="entry name" value="Iso_Racemase_Enz_sf"/>
</dbReference>
<dbReference type="GO" id="GO:0047661">
    <property type="term" value="F:amino-acid racemase activity"/>
    <property type="evidence" value="ECO:0007669"/>
    <property type="project" value="InterPro"/>
</dbReference>
<dbReference type="Pfam" id="PF01177">
    <property type="entry name" value="Asp_Glu_race"/>
    <property type="match status" value="1"/>
</dbReference>
<dbReference type="EC" id="5.1.99.5" evidence="2"/>